<dbReference type="EMBL" id="WTPW01001626">
    <property type="protein sequence ID" value="KAF0425127.1"/>
    <property type="molecule type" value="Genomic_DNA"/>
</dbReference>
<name>A0A8H3X9K6_GIGMA</name>
<dbReference type="Gene3D" id="3.40.50.300">
    <property type="entry name" value="P-loop containing nucleotide triphosphate hydrolases"/>
    <property type="match status" value="1"/>
</dbReference>
<keyword evidence="2" id="KW-1185">Reference proteome</keyword>
<dbReference type="OrthoDB" id="289721at2759"/>
<dbReference type="AlphaFoldDB" id="A0A8H3X9K6"/>
<reference evidence="1 2" key="1">
    <citation type="journal article" date="2019" name="Environ. Microbiol.">
        <title>At the nexus of three kingdoms: the genome of the mycorrhizal fungus Gigaspora margarita provides insights into plant, endobacterial and fungal interactions.</title>
        <authorList>
            <person name="Venice F."/>
            <person name="Ghignone S."/>
            <person name="Salvioli di Fossalunga A."/>
            <person name="Amselem J."/>
            <person name="Novero M."/>
            <person name="Xianan X."/>
            <person name="Sedzielewska Toro K."/>
            <person name="Morin E."/>
            <person name="Lipzen A."/>
            <person name="Grigoriev I.V."/>
            <person name="Henrissat B."/>
            <person name="Martin F.M."/>
            <person name="Bonfante P."/>
        </authorList>
    </citation>
    <scope>NUCLEOTIDE SEQUENCE [LARGE SCALE GENOMIC DNA]</scope>
    <source>
        <strain evidence="1 2">BEG34</strain>
    </source>
</reference>
<proteinExistence type="predicted"/>
<protein>
    <submittedName>
        <fullName evidence="1">P-loop containing nucleoside triphosphate hydrolase protein</fullName>
    </submittedName>
</protein>
<keyword evidence="1" id="KW-0378">Hydrolase</keyword>
<comment type="caution">
    <text evidence="1">The sequence shown here is derived from an EMBL/GenBank/DDBJ whole genome shotgun (WGS) entry which is preliminary data.</text>
</comment>
<dbReference type="GO" id="GO:0016787">
    <property type="term" value="F:hydrolase activity"/>
    <property type="evidence" value="ECO:0007669"/>
    <property type="project" value="UniProtKB-KW"/>
</dbReference>
<dbReference type="InterPro" id="IPR027417">
    <property type="entry name" value="P-loop_NTPase"/>
</dbReference>
<sequence length="207" mass="23835">MIPNKEWPNSAKLRKAFGLPAPKQPVNKILQNTQQVLLYEKLELDIHGCTRSRLYFAKVDVQRCFESIDQEQVLEIIKGVLEEKLGRNKPMTLIVGVRYIPIPQIKQIAGRAGRFGTENAVGEVTALETRIYNIICGSLGKIEDLARIDGLLCCIVKESLKNRLYSRKSTHNDELFGYIESIHRTLMLYLWLSYKFFRGIFRYRVGS</sequence>
<organism evidence="1 2">
    <name type="scientific">Gigaspora margarita</name>
    <dbReference type="NCBI Taxonomy" id="4874"/>
    <lineage>
        <taxon>Eukaryota</taxon>
        <taxon>Fungi</taxon>
        <taxon>Fungi incertae sedis</taxon>
        <taxon>Mucoromycota</taxon>
        <taxon>Glomeromycotina</taxon>
        <taxon>Glomeromycetes</taxon>
        <taxon>Diversisporales</taxon>
        <taxon>Gigasporaceae</taxon>
        <taxon>Gigaspora</taxon>
    </lineage>
</organism>
<gene>
    <name evidence="1" type="ORF">F8M41_006381</name>
</gene>
<dbReference type="Proteomes" id="UP000439903">
    <property type="component" value="Unassembled WGS sequence"/>
</dbReference>
<evidence type="ECO:0000313" key="2">
    <source>
        <dbReference type="Proteomes" id="UP000439903"/>
    </source>
</evidence>
<accession>A0A8H3X9K6</accession>
<evidence type="ECO:0000313" key="1">
    <source>
        <dbReference type="EMBL" id="KAF0425127.1"/>
    </source>
</evidence>